<comment type="caution">
    <text evidence="3">The sequence shown here is derived from an EMBL/GenBank/DDBJ whole genome shotgun (WGS) entry which is preliminary data.</text>
</comment>
<evidence type="ECO:0000256" key="1">
    <source>
        <dbReference type="ARBA" id="ARBA00022676"/>
    </source>
</evidence>
<dbReference type="PANTHER" id="PTHR34136:SF1">
    <property type="entry name" value="UDP-N-ACETYL-D-MANNOSAMINURONIC ACID TRANSFERASE"/>
    <property type="match status" value="1"/>
</dbReference>
<dbReference type="RefSeq" id="WP_225234201.1">
    <property type="nucleotide sequence ID" value="NZ_JBAPLV010000006.1"/>
</dbReference>
<proteinExistence type="predicted"/>
<dbReference type="CDD" id="cd06533">
    <property type="entry name" value="Glyco_transf_WecG_TagA"/>
    <property type="match status" value="1"/>
</dbReference>
<dbReference type="InterPro" id="IPR004629">
    <property type="entry name" value="WecG_TagA_CpsF"/>
</dbReference>
<protein>
    <submittedName>
        <fullName evidence="3">WecB/TagA/CpsF family glycosyltransferase</fullName>
    </submittedName>
</protein>
<dbReference type="EMBL" id="JBAPLV010000006">
    <property type="protein sequence ID" value="MEI4278277.1"/>
    <property type="molecule type" value="Genomic_DNA"/>
</dbReference>
<evidence type="ECO:0000313" key="3">
    <source>
        <dbReference type="EMBL" id="MEI4278277.1"/>
    </source>
</evidence>
<organism evidence="3 4">
    <name type="scientific">Klenkia terrae</name>
    <dbReference type="NCBI Taxonomy" id="1052259"/>
    <lineage>
        <taxon>Bacteria</taxon>
        <taxon>Bacillati</taxon>
        <taxon>Actinomycetota</taxon>
        <taxon>Actinomycetes</taxon>
        <taxon>Geodermatophilales</taxon>
        <taxon>Geodermatophilaceae</taxon>
        <taxon>Klenkia</taxon>
    </lineage>
</organism>
<dbReference type="Pfam" id="PF03808">
    <property type="entry name" value="Glyco_tran_WecG"/>
    <property type="match status" value="1"/>
</dbReference>
<evidence type="ECO:0000256" key="2">
    <source>
        <dbReference type="ARBA" id="ARBA00022679"/>
    </source>
</evidence>
<dbReference type="PANTHER" id="PTHR34136">
    <property type="match status" value="1"/>
</dbReference>
<name>A0ABU8E3Y1_9ACTN</name>
<reference evidence="3 4" key="1">
    <citation type="submission" date="2024-03" db="EMBL/GenBank/DDBJ databases">
        <title>Draft genome sequence of Klenkia terrae.</title>
        <authorList>
            <person name="Duangmal K."/>
            <person name="Chantavorakit T."/>
        </authorList>
    </citation>
    <scope>NUCLEOTIDE SEQUENCE [LARGE SCALE GENOMIC DNA]</scope>
    <source>
        <strain evidence="3 4">JCM 17786</strain>
    </source>
</reference>
<keyword evidence="2" id="KW-0808">Transferase</keyword>
<dbReference type="NCBIfam" id="TIGR00696">
    <property type="entry name" value="wecG_tagA_cpsF"/>
    <property type="match status" value="1"/>
</dbReference>
<keyword evidence="1" id="KW-0328">Glycosyltransferase</keyword>
<accession>A0ABU8E3Y1</accession>
<sequence length="254" mass="28089">MSASDQQKLHLGDGSAISLALWGEERAVSQLVTRASTSEPAHVHFVNAYTLALAETDPRMRAALSDSNAICLPDGKPLSKLLETLSGHRQLQTRGPSVFKQVIAQTSGRTLRHFLLGSSPAVLDAIERRFKQDGSATNEIVGISSPPFLPISAWDIESIAAQIESANPDIIWLGLGTPKQDHLAPILAKRCDTLVACVGAAFDFYAEHKREAPTRMTQLGLEWLFRWAQEPRRLTRRYTTGNIRFIRLAIRNIR</sequence>
<evidence type="ECO:0000313" key="4">
    <source>
        <dbReference type="Proteomes" id="UP001373496"/>
    </source>
</evidence>
<keyword evidence="4" id="KW-1185">Reference proteome</keyword>
<dbReference type="Proteomes" id="UP001373496">
    <property type="component" value="Unassembled WGS sequence"/>
</dbReference>
<gene>
    <name evidence="3" type="ORF">UXQ13_07345</name>
</gene>